<comment type="caution">
    <text evidence="2">The sequence shown here is derived from an EMBL/GenBank/DDBJ whole genome shotgun (WGS) entry which is preliminary data.</text>
</comment>
<gene>
    <name evidence="2" type="ORF">DU504_03495</name>
</gene>
<accession>A0A368N7E6</accession>
<proteinExistence type="predicted"/>
<dbReference type="InterPro" id="IPR014710">
    <property type="entry name" value="RmlC-like_jellyroll"/>
</dbReference>
<dbReference type="SUPFAM" id="SSF51182">
    <property type="entry name" value="RmlC-like cupins"/>
    <property type="match status" value="1"/>
</dbReference>
<name>A0A368N7E6_9EURY</name>
<dbReference type="Gene3D" id="2.60.120.10">
    <property type="entry name" value="Jelly Rolls"/>
    <property type="match status" value="1"/>
</dbReference>
<dbReference type="RefSeq" id="WP_114448004.1">
    <property type="nucleotide sequence ID" value="NZ_QPHM01000001.1"/>
</dbReference>
<dbReference type="EMBL" id="QPHM01000001">
    <property type="protein sequence ID" value="RCU46452.1"/>
    <property type="molecule type" value="Genomic_DNA"/>
</dbReference>
<protein>
    <submittedName>
        <fullName evidence="2">Cupin domain-containing protein</fullName>
    </submittedName>
</protein>
<dbReference type="OrthoDB" id="190812at2157"/>
<organism evidence="2 3">
    <name type="scientific">Haloplanus salinus</name>
    <dbReference type="NCBI Taxonomy" id="1126245"/>
    <lineage>
        <taxon>Archaea</taxon>
        <taxon>Methanobacteriati</taxon>
        <taxon>Methanobacteriota</taxon>
        <taxon>Stenosarchaea group</taxon>
        <taxon>Halobacteria</taxon>
        <taxon>Halobacteriales</taxon>
        <taxon>Haloferacaceae</taxon>
        <taxon>Haloplanus</taxon>
    </lineage>
</organism>
<feature type="domain" description="Cupin type-2" evidence="1">
    <location>
        <begin position="38"/>
        <end position="99"/>
    </location>
</feature>
<reference evidence="2 3" key="1">
    <citation type="submission" date="2018-07" db="EMBL/GenBank/DDBJ databases">
        <title>Genome sequences of Haloplanus salinus JCM 18368T.</title>
        <authorList>
            <person name="Kim Y.B."/>
            <person name="Roh S.W."/>
        </authorList>
    </citation>
    <scope>NUCLEOTIDE SEQUENCE [LARGE SCALE GENOMIC DNA]</scope>
    <source>
        <strain evidence="2 3">JCM 18368</strain>
    </source>
</reference>
<dbReference type="Proteomes" id="UP000252189">
    <property type="component" value="Unassembled WGS sequence"/>
</dbReference>
<evidence type="ECO:0000313" key="2">
    <source>
        <dbReference type="EMBL" id="RCU46452.1"/>
    </source>
</evidence>
<dbReference type="InterPro" id="IPR011051">
    <property type="entry name" value="RmlC_Cupin_sf"/>
</dbReference>
<dbReference type="AlphaFoldDB" id="A0A368N7E6"/>
<evidence type="ECO:0000259" key="1">
    <source>
        <dbReference type="Pfam" id="PF07883"/>
    </source>
</evidence>
<dbReference type="InterPro" id="IPR013096">
    <property type="entry name" value="Cupin_2"/>
</dbReference>
<keyword evidence="3" id="KW-1185">Reference proteome</keyword>
<sequence>MTYASALDALDQLADDESGNYLEVLDEGSMRVEIGRHAAGEAAPKNPHTEDELYYVVAGSGKVRVGDDVHAVEPGDTVFVERGLEHDFFDIAEDLVTLVVFAESSNPSSYSIRE</sequence>
<dbReference type="Pfam" id="PF07883">
    <property type="entry name" value="Cupin_2"/>
    <property type="match status" value="1"/>
</dbReference>
<evidence type="ECO:0000313" key="3">
    <source>
        <dbReference type="Proteomes" id="UP000252189"/>
    </source>
</evidence>